<proteinExistence type="predicted"/>
<evidence type="ECO:0000313" key="2">
    <source>
        <dbReference type="Proteomes" id="UP000481876"/>
    </source>
</evidence>
<dbReference type="Proteomes" id="UP000481876">
    <property type="component" value="Unassembled WGS sequence"/>
</dbReference>
<organism evidence="1 2">
    <name type="scientific">Brucella anthropi</name>
    <name type="common">Ochrobactrum anthropi</name>
    <dbReference type="NCBI Taxonomy" id="529"/>
    <lineage>
        <taxon>Bacteria</taxon>
        <taxon>Pseudomonadati</taxon>
        <taxon>Pseudomonadota</taxon>
        <taxon>Alphaproteobacteria</taxon>
        <taxon>Hyphomicrobiales</taxon>
        <taxon>Brucellaceae</taxon>
        <taxon>Brucella/Ochrobactrum group</taxon>
        <taxon>Brucella</taxon>
    </lineage>
</organism>
<sequence>MTEIDWDNLPPTTIPTDLGLTVTGFENERGARELGHAVLDAIRLFGRFMNLSTLDGVTVAIDYDQALANLDRGLPGLRPLTRSNTAEMQGVAMSPAVMRDSQVKTHLVFNAQMVAGLTADIATEEDKAAAIGIIAHECAHVQVTAQKEMAIPEARFGTRIEGYERAVMFQIAEVCWDEYAACRISAIFNRQQTRYHGDSMIETVLVARDRANAAIKAYRTHADIDQLVGEAGPALAQPIKIGAYLLGGMDGEGFDWTDVLDIRTAIVDAGYDVLIDELHSILRGLWDSQGAWDPSFDTFEPLIEFAHEVFADGGLIFHTEDDGRCHIEVPFSPETMPDAFYD</sequence>
<dbReference type="AlphaFoldDB" id="A0A6I0D642"/>
<comment type="caution">
    <text evidence="1">The sequence shown here is derived from an EMBL/GenBank/DDBJ whole genome shotgun (WGS) entry which is preliminary data.</text>
</comment>
<dbReference type="RefSeq" id="WP_151616760.1">
    <property type="nucleotide sequence ID" value="NZ_WBWS01000022.1"/>
</dbReference>
<accession>A0A6I0D642</accession>
<gene>
    <name evidence="1" type="ORF">F9L04_19195</name>
</gene>
<reference evidence="1 2" key="1">
    <citation type="submission" date="2019-09" db="EMBL/GenBank/DDBJ databases">
        <title>Taxonomic organization of the family Brucellaceae based on a phylogenomic approach.</title>
        <authorList>
            <person name="Leclercq S."/>
            <person name="Cloeckaert A."/>
            <person name="Zygmunt M.S."/>
        </authorList>
    </citation>
    <scope>NUCLEOTIDE SEQUENCE [LARGE SCALE GENOMIC DNA]</scope>
    <source>
        <strain evidence="1 2">LMG 3313</strain>
    </source>
</reference>
<name>A0A6I0D642_BRUAN</name>
<protein>
    <submittedName>
        <fullName evidence="1">Uncharacterized protein</fullName>
    </submittedName>
</protein>
<dbReference type="EMBL" id="WBWS01000022">
    <property type="protein sequence ID" value="KAB2764448.1"/>
    <property type="molecule type" value="Genomic_DNA"/>
</dbReference>
<evidence type="ECO:0000313" key="1">
    <source>
        <dbReference type="EMBL" id="KAB2764448.1"/>
    </source>
</evidence>